<protein>
    <recommendedName>
        <fullName evidence="1">Alpha-ribazole phosphatase</fullName>
        <ecNumber evidence="1">3.1.3.73</ecNumber>
    </recommendedName>
</protein>
<dbReference type="CDD" id="cd07067">
    <property type="entry name" value="HP_PGM_like"/>
    <property type="match status" value="1"/>
</dbReference>
<dbReference type="OrthoDB" id="9781415at2"/>
<proteinExistence type="predicted"/>
<dbReference type="PIRSF" id="PIRSF000709">
    <property type="entry name" value="6PFK_2-Ptase"/>
    <property type="match status" value="1"/>
</dbReference>
<dbReference type="Proteomes" id="UP000285648">
    <property type="component" value="Unassembled WGS sequence"/>
</dbReference>
<feature type="active site" description="Proton donor/acceptor" evidence="2">
    <location>
        <position position="81"/>
    </location>
</feature>
<evidence type="ECO:0000256" key="1">
    <source>
        <dbReference type="NCBIfam" id="TIGR03162"/>
    </source>
</evidence>
<dbReference type="InterPro" id="IPR029033">
    <property type="entry name" value="His_PPase_superfam"/>
</dbReference>
<keyword evidence="5" id="KW-1185">Reference proteome</keyword>
<organism evidence="4 5">
    <name type="scientific">Brenneria alni</name>
    <dbReference type="NCBI Taxonomy" id="71656"/>
    <lineage>
        <taxon>Bacteria</taxon>
        <taxon>Pseudomonadati</taxon>
        <taxon>Pseudomonadota</taxon>
        <taxon>Gammaproteobacteria</taxon>
        <taxon>Enterobacterales</taxon>
        <taxon>Pectobacteriaceae</taxon>
        <taxon>Brenneria</taxon>
    </lineage>
</organism>
<dbReference type="GO" id="GO:0043755">
    <property type="term" value="F:alpha-ribazole phosphatase activity"/>
    <property type="evidence" value="ECO:0007669"/>
    <property type="project" value="UniProtKB-UniRule"/>
</dbReference>
<dbReference type="InterPro" id="IPR050275">
    <property type="entry name" value="PGM_Phosphatase"/>
</dbReference>
<dbReference type="RefSeq" id="WP_121576066.1">
    <property type="nucleotide sequence ID" value="NZ_MJLZ01000041.1"/>
</dbReference>
<sequence length="205" mass="22876">MRLFLVRHGQTEANLSGVFCGATDIGLTDSGVAQSQQVSAWLADVAFSSAISSALWRAKQTAEIVLAARNISAVADATLNEMHFGDWEMRHHSDLQREDVDGWAAWVADWQQARPTGGESFPAFSTRVRNFAQELLTRKTSDNHLIVAHQGVLSLLLATMLAMPPAAMWHFHFEQGTYSVLDVQDGFVTLRAFNHRTHWQAEQRE</sequence>
<name>A0A421DKT1_9GAMM</name>
<reference evidence="4 5" key="1">
    <citation type="submission" date="2016-09" db="EMBL/GenBank/DDBJ databases">
        <authorList>
            <person name="Doonan J."/>
            <person name="Pachebat J.A."/>
            <person name="Golyshin P.N."/>
            <person name="Denman S."/>
            <person name="Mcdonald J.E."/>
        </authorList>
    </citation>
    <scope>NUCLEOTIDE SEQUENCE [LARGE SCALE GENOMIC DNA]</scope>
    <source>
        <strain evidence="4 5">NCPPB 3934</strain>
    </source>
</reference>
<dbReference type="EMBL" id="MJLZ01000041">
    <property type="protein sequence ID" value="RLM20314.1"/>
    <property type="molecule type" value="Genomic_DNA"/>
</dbReference>
<dbReference type="InterPro" id="IPR013078">
    <property type="entry name" value="His_Pase_superF_clade-1"/>
</dbReference>
<dbReference type="SUPFAM" id="SSF53254">
    <property type="entry name" value="Phosphoglycerate mutase-like"/>
    <property type="match status" value="1"/>
</dbReference>
<dbReference type="Gene3D" id="3.40.50.1240">
    <property type="entry name" value="Phosphoglycerate mutase-like"/>
    <property type="match status" value="1"/>
</dbReference>
<feature type="binding site" evidence="3">
    <location>
        <position position="57"/>
    </location>
    <ligand>
        <name>substrate</name>
    </ligand>
</feature>
<dbReference type="PROSITE" id="PS00175">
    <property type="entry name" value="PG_MUTASE"/>
    <property type="match status" value="1"/>
</dbReference>
<dbReference type="PANTHER" id="PTHR48100:SF59">
    <property type="entry name" value="ADENOSYLCOBALAMIN_ALPHA-RIBAZOLE PHOSPHATASE"/>
    <property type="match status" value="1"/>
</dbReference>
<dbReference type="GO" id="GO:0005737">
    <property type="term" value="C:cytoplasm"/>
    <property type="evidence" value="ECO:0007669"/>
    <property type="project" value="TreeGrafter"/>
</dbReference>
<evidence type="ECO:0000313" key="4">
    <source>
        <dbReference type="EMBL" id="RLM20314.1"/>
    </source>
</evidence>
<dbReference type="Pfam" id="PF00300">
    <property type="entry name" value="His_Phos_1"/>
    <property type="match status" value="1"/>
</dbReference>
<dbReference type="InterPro" id="IPR001345">
    <property type="entry name" value="PG/BPGM_mutase_AS"/>
</dbReference>
<dbReference type="EC" id="3.1.3.73" evidence="1"/>
<dbReference type="InterPro" id="IPR017578">
    <property type="entry name" value="Ribazole_CobC"/>
</dbReference>
<dbReference type="NCBIfam" id="NF011580">
    <property type="entry name" value="PRK15004.1"/>
    <property type="match status" value="1"/>
</dbReference>
<gene>
    <name evidence="4" type="ORF">BIY29_15500</name>
</gene>
<evidence type="ECO:0000256" key="3">
    <source>
        <dbReference type="PIRSR" id="PIRSR613078-2"/>
    </source>
</evidence>
<dbReference type="AlphaFoldDB" id="A0A421DKT1"/>
<feature type="binding site" evidence="3">
    <location>
        <begin position="7"/>
        <end position="14"/>
    </location>
    <ligand>
        <name>substrate</name>
    </ligand>
</feature>
<dbReference type="GO" id="GO:0009236">
    <property type="term" value="P:cobalamin biosynthetic process"/>
    <property type="evidence" value="ECO:0007669"/>
    <property type="project" value="UniProtKB-UniRule"/>
</dbReference>
<evidence type="ECO:0000256" key="2">
    <source>
        <dbReference type="PIRSR" id="PIRSR613078-1"/>
    </source>
</evidence>
<dbReference type="SMART" id="SM00855">
    <property type="entry name" value="PGAM"/>
    <property type="match status" value="1"/>
</dbReference>
<dbReference type="NCBIfam" id="TIGR03162">
    <property type="entry name" value="ribazole_cobC"/>
    <property type="match status" value="1"/>
</dbReference>
<dbReference type="PANTHER" id="PTHR48100">
    <property type="entry name" value="BROAD-SPECIFICITY PHOSPHATASE YOR283W-RELATED"/>
    <property type="match status" value="1"/>
</dbReference>
<evidence type="ECO:0000313" key="5">
    <source>
        <dbReference type="Proteomes" id="UP000285648"/>
    </source>
</evidence>
<feature type="active site" description="Tele-phosphohistidine intermediate" evidence="2">
    <location>
        <position position="8"/>
    </location>
</feature>
<accession>A0A421DKT1</accession>
<comment type="caution">
    <text evidence="4">The sequence shown here is derived from an EMBL/GenBank/DDBJ whole genome shotgun (WGS) entry which is preliminary data.</text>
</comment>